<protein>
    <submittedName>
        <fullName evidence="1">Uncharacterized protein</fullName>
    </submittedName>
</protein>
<dbReference type="EMBL" id="VZUS01000001">
    <property type="protein sequence ID" value="KAB1186934.1"/>
    <property type="molecule type" value="Genomic_DNA"/>
</dbReference>
<accession>A0A643JV19</accession>
<dbReference type="PROSITE" id="PS51318">
    <property type="entry name" value="TAT"/>
    <property type="match status" value="1"/>
</dbReference>
<organism evidence="1">
    <name type="scientific">Haloferax sp. CBA1149</name>
    <dbReference type="NCBI Taxonomy" id="2650753"/>
    <lineage>
        <taxon>Archaea</taxon>
        <taxon>Methanobacteriati</taxon>
        <taxon>Methanobacteriota</taxon>
        <taxon>Stenosarchaea group</taxon>
        <taxon>Halobacteria</taxon>
        <taxon>Halobacteriales</taxon>
        <taxon>Haloferacaceae</taxon>
        <taxon>Haloferax</taxon>
    </lineage>
</organism>
<sequence>MANHDTETTLSRRRVLKAAGTTAIVGGFAAGSAVAKPDNGNGPPDKAACEPPYYHDEDVDATNVADAAQPTIRVDNKLDCPLKIKLLSDRGSFDGMVVTVGPRHSGYRGKEDGYPNQAGKNVKLPESDCGAVITGLKAKLPQAKEFSKVKDFGTATIGGTGCNGNG</sequence>
<dbReference type="AlphaFoldDB" id="A0A643JV19"/>
<evidence type="ECO:0000313" key="1">
    <source>
        <dbReference type="EMBL" id="KAB1186934.1"/>
    </source>
</evidence>
<dbReference type="RefSeq" id="WP_151135086.1">
    <property type="nucleotide sequence ID" value="NZ_VZUS01000001.1"/>
</dbReference>
<reference evidence="1" key="1">
    <citation type="submission" date="2019-09" db="EMBL/GenBank/DDBJ databases">
        <title>Genomic analysis of Haloferax sp. CBA1149.</title>
        <authorList>
            <person name="Roh S.W."/>
        </authorList>
    </citation>
    <scope>NUCLEOTIDE SEQUENCE</scope>
    <source>
        <strain evidence="1">CBA1149</strain>
    </source>
</reference>
<name>A0A643JV19_9EURY</name>
<gene>
    <name evidence="1" type="ORF">Hfx1149_02375</name>
</gene>
<proteinExistence type="predicted"/>
<dbReference type="InterPro" id="IPR006311">
    <property type="entry name" value="TAT_signal"/>
</dbReference>
<comment type="caution">
    <text evidence="1">The sequence shown here is derived from an EMBL/GenBank/DDBJ whole genome shotgun (WGS) entry which is preliminary data.</text>
</comment>